<protein>
    <submittedName>
        <fullName evidence="2">Uncharacterized protein</fullName>
    </submittedName>
</protein>
<evidence type="ECO:0000313" key="3">
    <source>
        <dbReference type="Proteomes" id="UP001222325"/>
    </source>
</evidence>
<evidence type="ECO:0000313" key="2">
    <source>
        <dbReference type="EMBL" id="KAJ7095406.1"/>
    </source>
</evidence>
<feature type="compositionally biased region" description="Basic and acidic residues" evidence="1">
    <location>
        <begin position="281"/>
        <end position="297"/>
    </location>
</feature>
<reference evidence="2" key="1">
    <citation type="submission" date="2023-03" db="EMBL/GenBank/DDBJ databases">
        <title>Massive genome expansion in bonnet fungi (Mycena s.s.) driven by repeated elements and novel gene families across ecological guilds.</title>
        <authorList>
            <consortium name="Lawrence Berkeley National Laboratory"/>
            <person name="Harder C.B."/>
            <person name="Miyauchi S."/>
            <person name="Viragh M."/>
            <person name="Kuo A."/>
            <person name="Thoen E."/>
            <person name="Andreopoulos B."/>
            <person name="Lu D."/>
            <person name="Skrede I."/>
            <person name="Drula E."/>
            <person name="Henrissat B."/>
            <person name="Morin E."/>
            <person name="Kohler A."/>
            <person name="Barry K."/>
            <person name="LaButti K."/>
            <person name="Morin E."/>
            <person name="Salamov A."/>
            <person name="Lipzen A."/>
            <person name="Mereny Z."/>
            <person name="Hegedus B."/>
            <person name="Baldrian P."/>
            <person name="Stursova M."/>
            <person name="Weitz H."/>
            <person name="Taylor A."/>
            <person name="Grigoriev I.V."/>
            <person name="Nagy L.G."/>
            <person name="Martin F."/>
            <person name="Kauserud H."/>
        </authorList>
    </citation>
    <scope>NUCLEOTIDE SEQUENCE</scope>
    <source>
        <strain evidence="2">CBHHK173m</strain>
    </source>
</reference>
<comment type="caution">
    <text evidence="2">The sequence shown here is derived from an EMBL/GenBank/DDBJ whole genome shotgun (WGS) entry which is preliminary data.</text>
</comment>
<proteinExistence type="predicted"/>
<accession>A0AAD6XQA1</accession>
<feature type="compositionally biased region" description="Basic and acidic residues" evidence="1">
    <location>
        <begin position="210"/>
        <end position="225"/>
    </location>
</feature>
<name>A0AAD6XQA1_9AGAR</name>
<dbReference type="Proteomes" id="UP001222325">
    <property type="component" value="Unassembled WGS sequence"/>
</dbReference>
<keyword evidence="3" id="KW-1185">Reference proteome</keyword>
<feature type="region of interest" description="Disordered" evidence="1">
    <location>
        <begin position="204"/>
        <end position="307"/>
    </location>
</feature>
<dbReference type="AlphaFoldDB" id="A0AAD6XQA1"/>
<dbReference type="EMBL" id="JARJCN010000013">
    <property type="protein sequence ID" value="KAJ7095406.1"/>
    <property type="molecule type" value="Genomic_DNA"/>
</dbReference>
<sequence length="326" mass="36298">MNTVHWSSYRSGWPAELVSTNIYVWVMSTAGSAASLYRSQRFAVFSSCSRIALHVWMIIYRGFGSVSIAFNVLLCFQVALALLCTVLWLCSRTAFILLWSLLYTPQRHPSCPVSRPPIAYSTTPNATSFRTVARFPAASPLSLPSATLSRAIALTRPRSPPSHFRRLRHLLPRGRSSPGCVSCLCSSPIFFSILHNIHFTTSILHSPRNSPHEEANRQDNRRNSTRDAVSLAGLSRPGSGPGHLKSSRYLADPAYPPGHLPCRHTTMTTTTPSLARHHPPNHSEEPRRDVQDARDTDAWPQHATARGCQQLIKTPALRVDAFRLEE</sequence>
<evidence type="ECO:0000256" key="1">
    <source>
        <dbReference type="SAM" id="MobiDB-lite"/>
    </source>
</evidence>
<gene>
    <name evidence="2" type="ORF">B0H15DRAFT_829429</name>
</gene>
<organism evidence="2 3">
    <name type="scientific">Mycena belliarum</name>
    <dbReference type="NCBI Taxonomy" id="1033014"/>
    <lineage>
        <taxon>Eukaryota</taxon>
        <taxon>Fungi</taxon>
        <taxon>Dikarya</taxon>
        <taxon>Basidiomycota</taxon>
        <taxon>Agaricomycotina</taxon>
        <taxon>Agaricomycetes</taxon>
        <taxon>Agaricomycetidae</taxon>
        <taxon>Agaricales</taxon>
        <taxon>Marasmiineae</taxon>
        <taxon>Mycenaceae</taxon>
        <taxon>Mycena</taxon>
    </lineage>
</organism>